<dbReference type="PANTHER" id="PTHR43477">
    <property type="entry name" value="DIHYDROANTICAPSIN 7-DEHYDROGENASE"/>
    <property type="match status" value="1"/>
</dbReference>
<name>A0A409W666_9AGAR</name>
<protein>
    <submittedName>
        <fullName evidence="4">Uncharacterized protein</fullName>
    </submittedName>
</protein>
<dbReference type="EMBL" id="NHYE01005371">
    <property type="protein sequence ID" value="PPQ73978.1"/>
    <property type="molecule type" value="Genomic_DNA"/>
</dbReference>
<dbReference type="InterPro" id="IPR057571">
    <property type="entry name" value="SDR_PhqE-like"/>
</dbReference>
<dbReference type="STRING" id="231916.A0A409W666"/>
<dbReference type="InterPro" id="IPR036291">
    <property type="entry name" value="NAD(P)-bd_dom_sf"/>
</dbReference>
<dbReference type="OrthoDB" id="294295at2759"/>
<keyword evidence="3" id="KW-0560">Oxidoreductase</keyword>
<organism evidence="4 5">
    <name type="scientific">Gymnopilus dilepis</name>
    <dbReference type="NCBI Taxonomy" id="231916"/>
    <lineage>
        <taxon>Eukaryota</taxon>
        <taxon>Fungi</taxon>
        <taxon>Dikarya</taxon>
        <taxon>Basidiomycota</taxon>
        <taxon>Agaricomycotina</taxon>
        <taxon>Agaricomycetes</taxon>
        <taxon>Agaricomycetidae</taxon>
        <taxon>Agaricales</taxon>
        <taxon>Agaricineae</taxon>
        <taxon>Hymenogastraceae</taxon>
        <taxon>Gymnopilus</taxon>
    </lineage>
</organism>
<evidence type="ECO:0000256" key="3">
    <source>
        <dbReference type="ARBA" id="ARBA00023002"/>
    </source>
</evidence>
<dbReference type="PRINTS" id="PR00081">
    <property type="entry name" value="GDHRDH"/>
</dbReference>
<keyword evidence="2" id="KW-0521">NADP</keyword>
<evidence type="ECO:0000313" key="5">
    <source>
        <dbReference type="Proteomes" id="UP000284706"/>
    </source>
</evidence>
<dbReference type="SUPFAM" id="SSF51735">
    <property type="entry name" value="NAD(P)-binding Rossmann-fold domains"/>
    <property type="match status" value="1"/>
</dbReference>
<evidence type="ECO:0000313" key="4">
    <source>
        <dbReference type="EMBL" id="PPQ73978.1"/>
    </source>
</evidence>
<dbReference type="InParanoid" id="A0A409W666"/>
<accession>A0A409W666</accession>
<comment type="caution">
    <text evidence="4">The sequence shown here is derived from an EMBL/GenBank/DDBJ whole genome shotgun (WGS) entry which is preliminary data.</text>
</comment>
<dbReference type="InterPro" id="IPR051122">
    <property type="entry name" value="SDR_DHRS6-like"/>
</dbReference>
<dbReference type="PANTHER" id="PTHR43477:SF1">
    <property type="entry name" value="DIHYDROANTICAPSIN 7-DEHYDROGENASE"/>
    <property type="match status" value="1"/>
</dbReference>
<dbReference type="AlphaFoldDB" id="A0A409W666"/>
<dbReference type="Proteomes" id="UP000284706">
    <property type="component" value="Unassembled WGS sequence"/>
</dbReference>
<proteinExistence type="inferred from homology"/>
<dbReference type="Pfam" id="PF23441">
    <property type="entry name" value="SDR"/>
    <property type="match status" value="1"/>
</dbReference>
<reference evidence="4 5" key="1">
    <citation type="journal article" date="2018" name="Evol. Lett.">
        <title>Horizontal gene cluster transfer increased hallucinogenic mushroom diversity.</title>
        <authorList>
            <person name="Reynolds H.T."/>
            <person name="Vijayakumar V."/>
            <person name="Gluck-Thaler E."/>
            <person name="Korotkin H.B."/>
            <person name="Matheny P.B."/>
            <person name="Slot J.C."/>
        </authorList>
    </citation>
    <scope>NUCLEOTIDE SEQUENCE [LARGE SCALE GENOMIC DNA]</scope>
    <source>
        <strain evidence="4 5">SRW20</strain>
    </source>
</reference>
<dbReference type="Gene3D" id="3.40.50.720">
    <property type="entry name" value="NAD(P)-binding Rossmann-like Domain"/>
    <property type="match status" value="1"/>
</dbReference>
<comment type="similarity">
    <text evidence="1">Belongs to the short-chain dehydrogenases/reductases (SDR) family.</text>
</comment>
<keyword evidence="5" id="KW-1185">Reference proteome</keyword>
<dbReference type="InterPro" id="IPR002347">
    <property type="entry name" value="SDR_fam"/>
</dbReference>
<gene>
    <name evidence="4" type="ORF">CVT26_006347</name>
</gene>
<evidence type="ECO:0000256" key="2">
    <source>
        <dbReference type="ARBA" id="ARBA00022857"/>
    </source>
</evidence>
<sequence>MASADKYQKLANKHVLVIGGTSGIGFAVAEASLSAGASVTISSSKQSNIDNAIARLHASYPNAPKPRGFTIDLSSTAVEQNLEKLFEQVGKVDHIVYTAGDKLATTPLQDITYEKIVAAGQVRAFAALLAAKVGSRYLTNPKSPECSIVLTTGSISERPREEWSIVATFATGLLGMTRNLALELKPVRVNCVSPGVVDTEMWENGGMSTEAKGALFGALASRLPTGRITGPDDVAEAYIYLMKDRNITGRCINTDSGAVLV</sequence>
<dbReference type="GO" id="GO:0016491">
    <property type="term" value="F:oxidoreductase activity"/>
    <property type="evidence" value="ECO:0007669"/>
    <property type="project" value="UniProtKB-KW"/>
</dbReference>
<evidence type="ECO:0000256" key="1">
    <source>
        <dbReference type="ARBA" id="ARBA00006484"/>
    </source>
</evidence>